<evidence type="ECO:0000313" key="2">
    <source>
        <dbReference type="EMBL" id="MEZ7196895.1"/>
    </source>
</evidence>
<name>A0ABV4K1T8_9BACT</name>
<evidence type="ECO:0000313" key="3">
    <source>
        <dbReference type="Proteomes" id="UP001568698"/>
    </source>
</evidence>
<protein>
    <submittedName>
        <fullName evidence="2">Uncharacterized protein</fullName>
    </submittedName>
</protein>
<evidence type="ECO:0000256" key="1">
    <source>
        <dbReference type="SAM" id="MobiDB-lite"/>
    </source>
</evidence>
<feature type="compositionally biased region" description="Polar residues" evidence="1">
    <location>
        <begin position="140"/>
        <end position="153"/>
    </location>
</feature>
<comment type="caution">
    <text evidence="2">The sequence shown here is derived from an EMBL/GenBank/DDBJ whole genome shotgun (WGS) entry which is preliminary data.</text>
</comment>
<dbReference type="Proteomes" id="UP001568698">
    <property type="component" value="Unassembled WGS sequence"/>
</dbReference>
<reference evidence="2 3" key="1">
    <citation type="submission" date="2024-08" db="EMBL/GenBank/DDBJ databases">
        <title>Sulfate-reducing bacteria isolated from formation water of the oil field in Kazakhstan and description of Pseudodesulfovibrio sp.</title>
        <authorList>
            <person name="Bidzhieva S.K."/>
            <person name="Tourova T.P."/>
            <person name="Grouzdev D.S."/>
            <person name="Beletsky A.V."/>
            <person name="Sokolova D.S."/>
            <person name="Samigullina S.R."/>
            <person name="Poltaraus A.B."/>
            <person name="Avtukh A.N."/>
            <person name="Tereshina V.M."/>
            <person name="Zhaparov N.S."/>
            <person name="Mardanov A.V."/>
            <person name="Nazina T.N."/>
        </authorList>
    </citation>
    <scope>NUCLEOTIDE SEQUENCE [LARGE SCALE GENOMIC DNA]</scope>
    <source>
        <strain evidence="2 3">9FUS</strain>
    </source>
</reference>
<feature type="compositionally biased region" description="Basic and acidic residues" evidence="1">
    <location>
        <begin position="155"/>
        <end position="164"/>
    </location>
</feature>
<organism evidence="2 3">
    <name type="scientific">Pseudodesulfovibrio karagichevae</name>
    <dbReference type="NCBI Taxonomy" id="3239305"/>
    <lineage>
        <taxon>Bacteria</taxon>
        <taxon>Pseudomonadati</taxon>
        <taxon>Thermodesulfobacteriota</taxon>
        <taxon>Desulfovibrionia</taxon>
        <taxon>Desulfovibrionales</taxon>
        <taxon>Desulfovibrionaceae</taxon>
    </lineage>
</organism>
<sequence>MDLFGIESAQQTTSLFKLGGVNRQAADTTKSVEAADTHNAVWDSSNIMAGHFVHAYREESRYIAGLKTGLALQNSFRDQMQAVLSKYRKLVELTGDPSYAKDAVKAVNSIVDNEVKDTNTEKLEEAREDIEKKADEAMATESQKALENETSPQEALDKSLDKAAPEAQPEAEGKQSVTEPVAAASETGQPQTTAAPEADSGQEAAAPEAAAPEADRGQETATPQEAYGDVPAATSIDLIV</sequence>
<accession>A0ABV4K1T8</accession>
<dbReference type="EMBL" id="JBGLYH010000021">
    <property type="protein sequence ID" value="MEZ7196895.1"/>
    <property type="molecule type" value="Genomic_DNA"/>
</dbReference>
<keyword evidence="3" id="KW-1185">Reference proteome</keyword>
<gene>
    <name evidence="2" type="ORF">AB6M95_09060</name>
</gene>
<feature type="compositionally biased region" description="Low complexity" evidence="1">
    <location>
        <begin position="203"/>
        <end position="212"/>
    </location>
</feature>
<proteinExistence type="predicted"/>
<feature type="region of interest" description="Disordered" evidence="1">
    <location>
        <begin position="135"/>
        <end position="240"/>
    </location>
</feature>
<dbReference type="RefSeq" id="WP_371386416.1">
    <property type="nucleotide sequence ID" value="NZ_JBGLYH010000021.1"/>
</dbReference>